<dbReference type="STRING" id="880073.Cabys_1626"/>
<dbReference type="PANTHER" id="PTHR10357">
    <property type="entry name" value="ALPHA-AMYLASE FAMILY MEMBER"/>
    <property type="match status" value="1"/>
</dbReference>
<dbReference type="GO" id="GO:0005975">
    <property type="term" value="P:carbohydrate metabolic process"/>
    <property type="evidence" value="ECO:0007669"/>
    <property type="project" value="InterPro"/>
</dbReference>
<reference evidence="6 7" key="1">
    <citation type="submission" date="2011-09" db="EMBL/GenBank/DDBJ databases">
        <title>The permanent draft genome of Caldithrix abyssi DSM 13497.</title>
        <authorList>
            <consortium name="US DOE Joint Genome Institute (JGI-PGF)"/>
            <person name="Lucas S."/>
            <person name="Han J."/>
            <person name="Lapidus A."/>
            <person name="Bruce D."/>
            <person name="Goodwin L."/>
            <person name="Pitluck S."/>
            <person name="Peters L."/>
            <person name="Kyrpides N."/>
            <person name="Mavromatis K."/>
            <person name="Ivanova N."/>
            <person name="Mikhailova N."/>
            <person name="Chertkov O."/>
            <person name="Detter J.C."/>
            <person name="Tapia R."/>
            <person name="Han C."/>
            <person name="Land M."/>
            <person name="Hauser L."/>
            <person name="Markowitz V."/>
            <person name="Cheng J.-F."/>
            <person name="Hugenholtz P."/>
            <person name="Woyke T."/>
            <person name="Wu D."/>
            <person name="Spring S."/>
            <person name="Brambilla E."/>
            <person name="Klenk H.-P."/>
            <person name="Eisen J.A."/>
        </authorList>
    </citation>
    <scope>NUCLEOTIDE SEQUENCE [LARGE SCALE GENOMIC DNA]</scope>
    <source>
        <strain evidence="6 7">DSM 13497</strain>
    </source>
</reference>
<dbReference type="EMBL" id="CM001402">
    <property type="protein sequence ID" value="EHO42386.1"/>
    <property type="molecule type" value="Genomic_DNA"/>
</dbReference>
<dbReference type="PANTHER" id="PTHR10357:SF210">
    <property type="entry name" value="MALTODEXTRIN GLUCOSIDASE"/>
    <property type="match status" value="1"/>
</dbReference>
<reference evidence="5 8" key="2">
    <citation type="submission" date="2016-11" db="EMBL/GenBank/DDBJ databases">
        <title>Genomic analysis of Caldithrix abyssi and proposal of a novel bacterial phylum Caldithrichaeota.</title>
        <authorList>
            <person name="Kublanov I."/>
            <person name="Sigalova O."/>
            <person name="Gavrilov S."/>
            <person name="Lebedinsky A."/>
            <person name="Ivanova N."/>
            <person name="Daum C."/>
            <person name="Reddy T."/>
            <person name="Klenk H.P."/>
            <person name="Goker M."/>
            <person name="Reva O."/>
            <person name="Miroshnichenko M."/>
            <person name="Kyprides N."/>
            <person name="Woyke T."/>
            <person name="Gelfand M."/>
        </authorList>
    </citation>
    <scope>NUCLEOTIDE SEQUENCE [LARGE SCALE GENOMIC DNA]</scope>
    <source>
        <strain evidence="5 8">LF13</strain>
    </source>
</reference>
<dbReference type="CDD" id="cd11338">
    <property type="entry name" value="AmyAc_CMD"/>
    <property type="match status" value="1"/>
</dbReference>
<dbReference type="EMBL" id="CP018099">
    <property type="protein sequence ID" value="APF18375.1"/>
    <property type="molecule type" value="Genomic_DNA"/>
</dbReference>
<proteinExistence type="predicted"/>
<dbReference type="AlphaFoldDB" id="H1XQW3"/>
<protein>
    <submittedName>
        <fullName evidence="6">Alpha amylase catalytic region</fullName>
    </submittedName>
    <submittedName>
        <fullName evidence="5">Glycosidase</fullName>
    </submittedName>
</protein>
<dbReference type="SUPFAM" id="SSF51011">
    <property type="entry name" value="Glycosyl hydrolase domain"/>
    <property type="match status" value="1"/>
</dbReference>
<dbReference type="Pfam" id="PF16657">
    <property type="entry name" value="Malt_amylase_C"/>
    <property type="match status" value="1"/>
</dbReference>
<dbReference type="Proteomes" id="UP000183868">
    <property type="component" value="Chromosome"/>
</dbReference>
<dbReference type="RefSeq" id="WP_006929697.1">
    <property type="nucleotide sequence ID" value="NZ_CM001402.1"/>
</dbReference>
<sequence length="600" mass="69164" precursor="true">MRIFLIGLFIASVVFSCASQAPQAERNTDWASGIVWYQIFPERFNNGDPANDPTADEVPGADLQPGWQIHPWTSDWYKMQPWEKKQSDRFYDVVFTRRYGGDLIGVIEKLDYLKELGVEAIYFNPVFEAPSLHKYDGSSYHHIDNNFGPDAKGDMQRLRQANETEDPSTWIWTKADSLFLQLIKEAHARGIKIVIDGVFNHTGTEFFAFQDVIKNQQNSHYAHWYSVVSWDDPTTPQNEFDYKGWWGVKTLPELKEDENGIVDGPRQYIFNATRRWMDPNGDGDPSDGIDGWRLDVAEEVAKPFWKEWYALVKKVNPGAIVVTEIWHDASGWIAENLTDATMNYMFSRAVMEFFINHKMAISAEEFAKKMNDLKERYGLKNLNLLWSMLDSHDTDRLASMILNPDRGYDRQAGPRDNPQYVVRKPNQDERDIQKLIVAFQMTFAGAPIIYYGDEAGMWGADDPDDRKPMTWPEMTFEPESHHPLPGKTRPVDENGFDPELFNFYKKLIQIRQQHPVLKQGDFQFISQSMTNDLLVIKRVLNEQQAYLVFNRSPEAQNVTIPDVTASSFRDVWRNSQVKTDGGQLKVAAPARGFVILINDE</sequence>
<dbReference type="SMART" id="SM00642">
    <property type="entry name" value="Aamy"/>
    <property type="match status" value="1"/>
</dbReference>
<dbReference type="InterPro" id="IPR013780">
    <property type="entry name" value="Glyco_hydro_b"/>
</dbReference>
<dbReference type="InterPro" id="IPR032091">
    <property type="entry name" value="Malt_amylase-like_C"/>
</dbReference>
<dbReference type="InterPro" id="IPR006047">
    <property type="entry name" value="GH13_cat_dom"/>
</dbReference>
<dbReference type="SUPFAM" id="SSF51445">
    <property type="entry name" value="(Trans)glycosidases"/>
    <property type="match status" value="1"/>
</dbReference>
<dbReference type="InParanoid" id="H1XQW3"/>
<dbReference type="Gene3D" id="3.20.20.80">
    <property type="entry name" value="Glycosidases"/>
    <property type="match status" value="1"/>
</dbReference>
<dbReference type="InterPro" id="IPR017853">
    <property type="entry name" value="GH"/>
</dbReference>
<dbReference type="Proteomes" id="UP000004671">
    <property type="component" value="Chromosome"/>
</dbReference>
<evidence type="ECO:0000259" key="4">
    <source>
        <dbReference type="SMART" id="SM00642"/>
    </source>
</evidence>
<evidence type="ECO:0000256" key="2">
    <source>
        <dbReference type="ARBA" id="ARBA00023295"/>
    </source>
</evidence>
<keyword evidence="7" id="KW-1185">Reference proteome</keyword>
<keyword evidence="3" id="KW-0732">Signal</keyword>
<evidence type="ECO:0000313" key="7">
    <source>
        <dbReference type="Proteomes" id="UP000004671"/>
    </source>
</evidence>
<feature type="signal peptide" evidence="3">
    <location>
        <begin position="1"/>
        <end position="23"/>
    </location>
</feature>
<dbReference type="FunCoup" id="H1XQW3">
    <property type="interactions" value="212"/>
</dbReference>
<keyword evidence="2 5" id="KW-0326">Glycosidase</keyword>
<dbReference type="Gene3D" id="2.60.40.1180">
    <property type="entry name" value="Golgi alpha-mannosidase II"/>
    <property type="match status" value="1"/>
</dbReference>
<dbReference type="Pfam" id="PF00128">
    <property type="entry name" value="Alpha-amylase"/>
    <property type="match status" value="2"/>
</dbReference>
<dbReference type="HOGENOM" id="CLU_006462_6_4_0"/>
<evidence type="ECO:0000313" key="6">
    <source>
        <dbReference type="EMBL" id="EHO42386.1"/>
    </source>
</evidence>
<keyword evidence="1" id="KW-0378">Hydrolase</keyword>
<evidence type="ECO:0000313" key="8">
    <source>
        <dbReference type="Proteomes" id="UP000183868"/>
    </source>
</evidence>
<evidence type="ECO:0000256" key="3">
    <source>
        <dbReference type="SAM" id="SignalP"/>
    </source>
</evidence>
<dbReference type="KEGG" id="caby:Cabys_1626"/>
<organism evidence="6 7">
    <name type="scientific">Caldithrix abyssi DSM 13497</name>
    <dbReference type="NCBI Taxonomy" id="880073"/>
    <lineage>
        <taxon>Bacteria</taxon>
        <taxon>Pseudomonadati</taxon>
        <taxon>Calditrichota</taxon>
        <taxon>Calditrichia</taxon>
        <taxon>Calditrichales</taxon>
        <taxon>Calditrichaceae</taxon>
        <taxon>Caldithrix</taxon>
    </lineage>
</organism>
<evidence type="ECO:0000256" key="1">
    <source>
        <dbReference type="ARBA" id="ARBA00022801"/>
    </source>
</evidence>
<dbReference type="eggNOG" id="COG0366">
    <property type="taxonomic scope" value="Bacteria"/>
</dbReference>
<dbReference type="OrthoDB" id="9806009at2"/>
<dbReference type="GO" id="GO:0016798">
    <property type="term" value="F:hydrolase activity, acting on glycosyl bonds"/>
    <property type="evidence" value="ECO:0007669"/>
    <property type="project" value="UniProtKB-KW"/>
</dbReference>
<feature type="domain" description="Glycosyl hydrolase family 13 catalytic" evidence="4">
    <location>
        <begin position="38"/>
        <end position="511"/>
    </location>
</feature>
<dbReference type="PROSITE" id="PS51257">
    <property type="entry name" value="PROKAR_LIPOPROTEIN"/>
    <property type="match status" value="1"/>
</dbReference>
<gene>
    <name evidence="5" type="ORF">Cabys_1626</name>
    <name evidence="6" type="ORF">Calab_2779</name>
</gene>
<dbReference type="PaxDb" id="880073-Calab_2779"/>
<name>H1XQW3_CALAY</name>
<feature type="chain" id="PRO_5010497835" evidence="3">
    <location>
        <begin position="24"/>
        <end position="600"/>
    </location>
</feature>
<accession>H1XQW3</accession>
<evidence type="ECO:0000313" key="5">
    <source>
        <dbReference type="EMBL" id="APF18375.1"/>
    </source>
</evidence>